<dbReference type="Proteomes" id="UP001292094">
    <property type="component" value="Unassembled WGS sequence"/>
</dbReference>
<dbReference type="AlphaFoldDB" id="A0AAE1U879"/>
<evidence type="ECO:0000313" key="2">
    <source>
        <dbReference type="Proteomes" id="UP001292094"/>
    </source>
</evidence>
<protein>
    <submittedName>
        <fullName evidence="1">Uncharacterized protein</fullName>
    </submittedName>
</protein>
<gene>
    <name evidence="1" type="ORF">Pmani_018961</name>
</gene>
<name>A0AAE1U879_9EUCA</name>
<comment type="caution">
    <text evidence="1">The sequence shown here is derived from an EMBL/GenBank/DDBJ whole genome shotgun (WGS) entry which is preliminary data.</text>
</comment>
<keyword evidence="2" id="KW-1185">Reference proteome</keyword>
<proteinExistence type="predicted"/>
<evidence type="ECO:0000313" key="1">
    <source>
        <dbReference type="EMBL" id="KAK4309409.1"/>
    </source>
</evidence>
<sequence length="150" mass="17077">MHLLAPLTASASRVLCLESLTSRPLVPHLMSSTPPTYTSQFYTLDPHLSVLHPRPTPSHSIPPLTSYKVSHSIHVIPDLLRFTLRPISLLNGVSVLVYSTFTTYPIPLQMLSNITLEEKDTFNRFAVHQVYIITKALYTRCYYCMMRFVV</sequence>
<organism evidence="1 2">
    <name type="scientific">Petrolisthes manimaculis</name>
    <dbReference type="NCBI Taxonomy" id="1843537"/>
    <lineage>
        <taxon>Eukaryota</taxon>
        <taxon>Metazoa</taxon>
        <taxon>Ecdysozoa</taxon>
        <taxon>Arthropoda</taxon>
        <taxon>Crustacea</taxon>
        <taxon>Multicrustacea</taxon>
        <taxon>Malacostraca</taxon>
        <taxon>Eumalacostraca</taxon>
        <taxon>Eucarida</taxon>
        <taxon>Decapoda</taxon>
        <taxon>Pleocyemata</taxon>
        <taxon>Anomura</taxon>
        <taxon>Galatheoidea</taxon>
        <taxon>Porcellanidae</taxon>
        <taxon>Petrolisthes</taxon>
    </lineage>
</organism>
<accession>A0AAE1U879</accession>
<dbReference type="EMBL" id="JAWZYT010001755">
    <property type="protein sequence ID" value="KAK4309409.1"/>
    <property type="molecule type" value="Genomic_DNA"/>
</dbReference>
<reference evidence="1" key="1">
    <citation type="submission" date="2023-11" db="EMBL/GenBank/DDBJ databases">
        <title>Genome assemblies of two species of porcelain crab, Petrolisthes cinctipes and Petrolisthes manimaculis (Anomura: Porcellanidae).</title>
        <authorList>
            <person name="Angst P."/>
        </authorList>
    </citation>
    <scope>NUCLEOTIDE SEQUENCE</scope>
    <source>
        <strain evidence="1">PB745_02</strain>
        <tissue evidence="1">Gill</tissue>
    </source>
</reference>